<comment type="caution">
    <text evidence="1">The sequence shown here is derived from an EMBL/GenBank/DDBJ whole genome shotgun (WGS) entry which is preliminary data.</text>
</comment>
<keyword evidence="2" id="KW-1185">Reference proteome</keyword>
<dbReference type="Proteomes" id="UP001054945">
    <property type="component" value="Unassembled WGS sequence"/>
</dbReference>
<sequence>MKYGVFISELVLENKSVFELRIIFRSGEARFRPRFVFFSRPWCVICIERYAIFRVEIRLRKDQKLDRVAKWGSKRGDRAVYGETAPSPVTSIEATL</sequence>
<evidence type="ECO:0000313" key="2">
    <source>
        <dbReference type="Proteomes" id="UP001054945"/>
    </source>
</evidence>
<protein>
    <submittedName>
        <fullName evidence="1">Uncharacterized protein</fullName>
    </submittedName>
</protein>
<accession>A0AAV4XUM9</accession>
<name>A0AAV4XUM9_CAEEX</name>
<evidence type="ECO:0000313" key="1">
    <source>
        <dbReference type="EMBL" id="GIY97590.1"/>
    </source>
</evidence>
<dbReference type="EMBL" id="BPLR01000804">
    <property type="protein sequence ID" value="GIY97590.1"/>
    <property type="molecule type" value="Genomic_DNA"/>
</dbReference>
<dbReference type="AlphaFoldDB" id="A0AAV4XUM9"/>
<proteinExistence type="predicted"/>
<organism evidence="1 2">
    <name type="scientific">Caerostris extrusa</name>
    <name type="common">Bark spider</name>
    <name type="synonym">Caerostris bankana</name>
    <dbReference type="NCBI Taxonomy" id="172846"/>
    <lineage>
        <taxon>Eukaryota</taxon>
        <taxon>Metazoa</taxon>
        <taxon>Ecdysozoa</taxon>
        <taxon>Arthropoda</taxon>
        <taxon>Chelicerata</taxon>
        <taxon>Arachnida</taxon>
        <taxon>Araneae</taxon>
        <taxon>Araneomorphae</taxon>
        <taxon>Entelegynae</taxon>
        <taxon>Araneoidea</taxon>
        <taxon>Araneidae</taxon>
        <taxon>Caerostris</taxon>
    </lineage>
</organism>
<gene>
    <name evidence="1" type="ORF">CEXT_236871</name>
</gene>
<reference evidence="1 2" key="1">
    <citation type="submission" date="2021-06" db="EMBL/GenBank/DDBJ databases">
        <title>Caerostris extrusa draft genome.</title>
        <authorList>
            <person name="Kono N."/>
            <person name="Arakawa K."/>
        </authorList>
    </citation>
    <scope>NUCLEOTIDE SEQUENCE [LARGE SCALE GENOMIC DNA]</scope>
</reference>